<feature type="transmembrane region" description="Helical" evidence="10">
    <location>
        <begin position="275"/>
        <end position="300"/>
    </location>
</feature>
<dbReference type="PANTHER" id="PTHR43823:SF3">
    <property type="entry name" value="MULTIDRUG EXPORT PROTEIN MEPA"/>
    <property type="match status" value="1"/>
</dbReference>
<protein>
    <recommendedName>
        <fullName evidence="3">Multidrug export protein MepA</fullName>
    </recommendedName>
</protein>
<feature type="transmembrane region" description="Helical" evidence="10">
    <location>
        <begin position="181"/>
        <end position="202"/>
    </location>
</feature>
<comment type="similarity">
    <text evidence="2">Belongs to the multi antimicrobial extrusion (MATE) (TC 2.A.66.1) family. MepA subfamily.</text>
</comment>
<feature type="transmembrane region" description="Helical" evidence="10">
    <location>
        <begin position="28"/>
        <end position="48"/>
    </location>
</feature>
<evidence type="ECO:0000256" key="8">
    <source>
        <dbReference type="ARBA" id="ARBA00023136"/>
    </source>
</evidence>
<dbReference type="CDD" id="cd13143">
    <property type="entry name" value="MATE_MepA_like"/>
    <property type="match status" value="1"/>
</dbReference>
<feature type="transmembrane region" description="Helical" evidence="10">
    <location>
        <begin position="401"/>
        <end position="422"/>
    </location>
</feature>
<keyword evidence="8 10" id="KW-0472">Membrane</keyword>
<feature type="transmembrane region" description="Helical" evidence="10">
    <location>
        <begin position="68"/>
        <end position="90"/>
    </location>
</feature>
<dbReference type="PANTHER" id="PTHR43823">
    <property type="entry name" value="SPORULATION PROTEIN YKVU"/>
    <property type="match status" value="1"/>
</dbReference>
<dbReference type="EMBL" id="CP044399">
    <property type="protein sequence ID" value="QFI38253.1"/>
    <property type="molecule type" value="Genomic_DNA"/>
</dbReference>
<feature type="transmembrane region" description="Helical" evidence="10">
    <location>
        <begin position="110"/>
        <end position="128"/>
    </location>
</feature>
<dbReference type="KEGG" id="mmaa:FR932_10540"/>
<dbReference type="NCBIfam" id="NF007130">
    <property type="entry name" value="PRK09575.1"/>
    <property type="match status" value="1"/>
</dbReference>
<gene>
    <name evidence="11" type="ORF">FR932_10540</name>
</gene>
<dbReference type="GO" id="GO:0005886">
    <property type="term" value="C:plasma membrane"/>
    <property type="evidence" value="ECO:0007669"/>
    <property type="project" value="UniProtKB-SubCell"/>
</dbReference>
<evidence type="ECO:0000256" key="6">
    <source>
        <dbReference type="ARBA" id="ARBA00022692"/>
    </source>
</evidence>
<keyword evidence="12" id="KW-1185">Reference proteome</keyword>
<evidence type="ECO:0000256" key="4">
    <source>
        <dbReference type="ARBA" id="ARBA00022448"/>
    </source>
</evidence>
<keyword evidence="5" id="KW-1003">Cell membrane</keyword>
<dbReference type="InterPro" id="IPR048279">
    <property type="entry name" value="MdtK-like"/>
</dbReference>
<dbReference type="InterPro" id="IPR002528">
    <property type="entry name" value="MATE_fam"/>
</dbReference>
<keyword evidence="4" id="KW-0813">Transport</keyword>
<feature type="transmembrane region" description="Helical" evidence="10">
    <location>
        <begin position="249"/>
        <end position="269"/>
    </location>
</feature>
<keyword evidence="9" id="KW-0046">Antibiotic resistance</keyword>
<evidence type="ECO:0000313" key="12">
    <source>
        <dbReference type="Proteomes" id="UP000327424"/>
    </source>
</evidence>
<keyword evidence="7 10" id="KW-1133">Transmembrane helix</keyword>
<evidence type="ECO:0000256" key="7">
    <source>
        <dbReference type="ARBA" id="ARBA00022989"/>
    </source>
</evidence>
<evidence type="ECO:0000256" key="2">
    <source>
        <dbReference type="ARBA" id="ARBA00008417"/>
    </source>
</evidence>
<feature type="transmembrane region" description="Helical" evidence="10">
    <location>
        <begin position="334"/>
        <end position="354"/>
    </location>
</feature>
<dbReference type="AlphaFoldDB" id="A0A5J6WJL0"/>
<sequence length="468" mass="51041">MSSSQLQVDPLAKNVRDVASDADIKRSFWRYAIPSITAMLVSGLYQIIDGIFVGHYVGVDGLAAINMAWPITFVVSGLGIMVGMGGGSLISMKRGEQDSTSAQQALNASFLLMLVLAMFSAMGLFLWGADLLRVQGGEGTIFTLGFDYVNIFSYGTIATIMATAIPMLVRNDESPNVATALMIFGALLNIVLDYVLIGLWQWQLEGAALATIIAQLTIAIIGIGYFLSQYSSLKFDRSLVRVNPRMMSTIIGLGASSLVMYLYTSFVFALHNRLFMQYGTSVTVGAFAIVGYIMTLYYLVAEGIAEGMQPPVSYYFGAQQFENIKKMLLLSIKVTVIAGVGFIVILNVMPNLMISLFTSDDPQLVSEAKNGIRLHLFSMFLDGIIVLASVYFMAIGKGGKALAISVGNMFIQLPFLYFLPQWLGVDGIWLALPLSNIVLFAIVAPLVWHDIKQREKASVVNHMTHELG</sequence>
<dbReference type="OrthoDB" id="9811110at2"/>
<evidence type="ECO:0000313" key="11">
    <source>
        <dbReference type="EMBL" id="QFI38253.1"/>
    </source>
</evidence>
<comment type="subcellular location">
    <subcellularLocation>
        <location evidence="1">Cell inner membrane</location>
        <topology evidence="1">Multi-pass membrane protein</topology>
    </subcellularLocation>
</comment>
<organism evidence="11 12">
    <name type="scientific">Moritella marina ATCC 15381</name>
    <dbReference type="NCBI Taxonomy" id="1202962"/>
    <lineage>
        <taxon>Bacteria</taxon>
        <taxon>Pseudomonadati</taxon>
        <taxon>Pseudomonadota</taxon>
        <taxon>Gammaproteobacteria</taxon>
        <taxon>Alteromonadales</taxon>
        <taxon>Moritellaceae</taxon>
        <taxon>Moritella</taxon>
    </lineage>
</organism>
<feature type="transmembrane region" description="Helical" evidence="10">
    <location>
        <begin position="208"/>
        <end position="228"/>
    </location>
</feature>
<evidence type="ECO:0000256" key="3">
    <source>
        <dbReference type="ARBA" id="ARBA00022106"/>
    </source>
</evidence>
<feature type="transmembrane region" description="Helical" evidence="10">
    <location>
        <begin position="428"/>
        <end position="448"/>
    </location>
</feature>
<evidence type="ECO:0000256" key="1">
    <source>
        <dbReference type="ARBA" id="ARBA00004429"/>
    </source>
</evidence>
<evidence type="ECO:0000256" key="5">
    <source>
        <dbReference type="ARBA" id="ARBA00022475"/>
    </source>
</evidence>
<evidence type="ECO:0000256" key="10">
    <source>
        <dbReference type="SAM" id="Phobius"/>
    </source>
</evidence>
<dbReference type="GO" id="GO:0042910">
    <property type="term" value="F:xenobiotic transmembrane transporter activity"/>
    <property type="evidence" value="ECO:0007669"/>
    <property type="project" value="InterPro"/>
</dbReference>
<dbReference type="PIRSF" id="PIRSF006603">
    <property type="entry name" value="DinF"/>
    <property type="match status" value="1"/>
</dbReference>
<proteinExistence type="inferred from homology"/>
<feature type="transmembrane region" description="Helical" evidence="10">
    <location>
        <begin position="148"/>
        <end position="169"/>
    </location>
</feature>
<feature type="transmembrane region" description="Helical" evidence="10">
    <location>
        <begin position="374"/>
        <end position="394"/>
    </location>
</feature>
<dbReference type="InterPro" id="IPR051327">
    <property type="entry name" value="MATE_MepA_subfamily"/>
</dbReference>
<dbReference type="Proteomes" id="UP000327424">
    <property type="component" value="Chromosome"/>
</dbReference>
<dbReference type="GO" id="GO:0015297">
    <property type="term" value="F:antiporter activity"/>
    <property type="evidence" value="ECO:0007669"/>
    <property type="project" value="InterPro"/>
</dbReference>
<dbReference type="InterPro" id="IPR045070">
    <property type="entry name" value="MATE_MepA-like"/>
</dbReference>
<dbReference type="RefSeq" id="WP_019440582.1">
    <property type="nucleotide sequence ID" value="NZ_ALOE01000009.1"/>
</dbReference>
<dbReference type="Pfam" id="PF01554">
    <property type="entry name" value="MatE"/>
    <property type="match status" value="2"/>
</dbReference>
<accession>A0A5J6WJL0</accession>
<dbReference type="NCBIfam" id="TIGR00797">
    <property type="entry name" value="matE"/>
    <property type="match status" value="1"/>
</dbReference>
<evidence type="ECO:0000256" key="9">
    <source>
        <dbReference type="ARBA" id="ARBA00023251"/>
    </source>
</evidence>
<name>A0A5J6WJL0_MORMI</name>
<dbReference type="GO" id="GO:0046677">
    <property type="term" value="P:response to antibiotic"/>
    <property type="evidence" value="ECO:0007669"/>
    <property type="project" value="UniProtKB-KW"/>
</dbReference>
<reference evidence="11 12" key="1">
    <citation type="submission" date="2019-09" db="EMBL/GenBank/DDBJ databases">
        <title>Hybrid Assembly of the complete Genome of the Deep-Sea Bacterium Moritella marina from long Nanopore and Illumina reads.</title>
        <authorList>
            <person name="Magin S."/>
            <person name="Georgoulis A."/>
            <person name="Papadimitriou K."/>
            <person name="Iliakis G."/>
            <person name="Vorgias C.E."/>
        </authorList>
    </citation>
    <scope>NUCLEOTIDE SEQUENCE [LARGE SCALE GENOMIC DNA]</scope>
    <source>
        <strain evidence="11 12">MP-1</strain>
    </source>
</reference>
<keyword evidence="6 10" id="KW-0812">Transmembrane</keyword>